<dbReference type="PANTHER" id="PTHR43289">
    <property type="entry name" value="MITOGEN-ACTIVATED PROTEIN KINASE KINASE KINASE 20-RELATED"/>
    <property type="match status" value="1"/>
</dbReference>
<evidence type="ECO:0000259" key="10">
    <source>
        <dbReference type="PROSITE" id="PS50011"/>
    </source>
</evidence>
<organism evidence="11 12">
    <name type="scientific">Microlunatus kandeliicorticis</name>
    <dbReference type="NCBI Taxonomy" id="1759536"/>
    <lineage>
        <taxon>Bacteria</taxon>
        <taxon>Bacillati</taxon>
        <taxon>Actinomycetota</taxon>
        <taxon>Actinomycetes</taxon>
        <taxon>Propionibacteriales</taxon>
        <taxon>Propionibacteriaceae</taxon>
        <taxon>Microlunatus</taxon>
    </lineage>
</organism>
<keyword evidence="9" id="KW-0812">Transmembrane</keyword>
<gene>
    <name evidence="11" type="ORF">FHX74_000898</name>
</gene>
<feature type="transmembrane region" description="Helical" evidence="9">
    <location>
        <begin position="382"/>
        <end position="404"/>
    </location>
</feature>
<feature type="region of interest" description="Disordered" evidence="8">
    <location>
        <begin position="564"/>
        <end position="613"/>
    </location>
</feature>
<dbReference type="GO" id="GO:0004674">
    <property type="term" value="F:protein serine/threonine kinase activity"/>
    <property type="evidence" value="ECO:0007669"/>
    <property type="project" value="UniProtKB-KW"/>
</dbReference>
<feature type="compositionally biased region" description="Basic and acidic residues" evidence="8">
    <location>
        <begin position="342"/>
        <end position="352"/>
    </location>
</feature>
<dbReference type="EC" id="2.7.11.1" evidence="1"/>
<dbReference type="Proteomes" id="UP000523079">
    <property type="component" value="Unassembled WGS sequence"/>
</dbReference>
<dbReference type="AlphaFoldDB" id="A0A7W3P4V6"/>
<evidence type="ECO:0000313" key="11">
    <source>
        <dbReference type="EMBL" id="MBA8793304.1"/>
    </source>
</evidence>
<evidence type="ECO:0000313" key="12">
    <source>
        <dbReference type="Proteomes" id="UP000523079"/>
    </source>
</evidence>
<evidence type="ECO:0000256" key="8">
    <source>
        <dbReference type="SAM" id="MobiDB-lite"/>
    </source>
</evidence>
<name>A0A7W3P4V6_9ACTN</name>
<dbReference type="InterPro" id="IPR011009">
    <property type="entry name" value="Kinase-like_dom_sf"/>
</dbReference>
<reference evidence="11 12" key="1">
    <citation type="submission" date="2020-07" db="EMBL/GenBank/DDBJ databases">
        <title>Sequencing the genomes of 1000 actinobacteria strains.</title>
        <authorList>
            <person name="Klenk H.-P."/>
        </authorList>
    </citation>
    <scope>NUCLEOTIDE SEQUENCE [LARGE SCALE GENOMIC DNA]</scope>
    <source>
        <strain evidence="11 12">DSM 100723</strain>
    </source>
</reference>
<evidence type="ECO:0000256" key="1">
    <source>
        <dbReference type="ARBA" id="ARBA00012513"/>
    </source>
</evidence>
<sequence>MSAPGDLIADRYRLVRLVGSGGMGAVWEARDERLARPVALKQLHAQVGVPPAEAGLAEQRAMREARITARLHHPNAVPVFDVVEHEGRPCLVMQYLPSTPLSELLRRDGALDPARVAVIGQQTSSALAAAHAVGIVHRDVKPGNILITEDGSAVLSDFGISHALGDATLTSTGLVHGTPAFLAPEVARGAESGFASDVYSLGATLYTAVEGAPPFGTDPNAMALLHRIASEQPRPVQRAAALGPLIESMLAPSPQDRPAMAEVTRRLRGLVDTGVLPAADPDATVALTAPTVLDRSEQGDDQVTPARPTARVAPLAPTPSPAATVPVSPDGTRLLATPTDPGRADPDDDARRRTAPVVARSVSEAPPGRTPPAERSRRRAGWIAPLVALLAVVVLAGALGWYLLRDTGSAAGPTGGTTAPSSGRTTGSGSTGSARPSASSTPSTSASPTSSPSASATSASSSPSASAGQLAAAISSYYAVMPGDTDAGWQRLTTRYQQSTAGGRSAYDRFWGQVRAVSVQDVSGDPPDQAIATIVYTYDDGRVVTDRTRFGLVPVDGTLEIDSSQVLSSTTAGSTSGPGSSGKGSGDDKGGDRGPGKGPGKPGDGPASPKGDG</sequence>
<dbReference type="PROSITE" id="PS50011">
    <property type="entry name" value="PROTEIN_KINASE_DOM"/>
    <property type="match status" value="1"/>
</dbReference>
<evidence type="ECO:0000256" key="9">
    <source>
        <dbReference type="SAM" id="Phobius"/>
    </source>
</evidence>
<dbReference type="SMART" id="SM00220">
    <property type="entry name" value="S_TKc"/>
    <property type="match status" value="1"/>
</dbReference>
<dbReference type="Gene3D" id="1.10.510.10">
    <property type="entry name" value="Transferase(Phosphotransferase) domain 1"/>
    <property type="match status" value="1"/>
</dbReference>
<keyword evidence="9" id="KW-0472">Membrane</keyword>
<evidence type="ECO:0000256" key="7">
    <source>
        <dbReference type="PROSITE-ProRule" id="PRU10141"/>
    </source>
</evidence>
<keyword evidence="4 7" id="KW-0547">Nucleotide-binding</keyword>
<dbReference type="InterPro" id="IPR017441">
    <property type="entry name" value="Protein_kinase_ATP_BS"/>
</dbReference>
<keyword evidence="9" id="KW-1133">Transmembrane helix</keyword>
<dbReference type="InterPro" id="IPR008271">
    <property type="entry name" value="Ser/Thr_kinase_AS"/>
</dbReference>
<proteinExistence type="predicted"/>
<dbReference type="RefSeq" id="WP_220483416.1">
    <property type="nucleotide sequence ID" value="NZ_JACGWT010000001.1"/>
</dbReference>
<feature type="domain" description="Protein kinase" evidence="10">
    <location>
        <begin position="12"/>
        <end position="271"/>
    </location>
</feature>
<dbReference type="Gene3D" id="3.30.200.20">
    <property type="entry name" value="Phosphorylase Kinase, domain 1"/>
    <property type="match status" value="1"/>
</dbReference>
<keyword evidence="2 11" id="KW-0723">Serine/threonine-protein kinase</keyword>
<evidence type="ECO:0000256" key="3">
    <source>
        <dbReference type="ARBA" id="ARBA00022679"/>
    </source>
</evidence>
<dbReference type="PANTHER" id="PTHR43289:SF6">
    <property type="entry name" value="SERINE_THREONINE-PROTEIN KINASE NEKL-3"/>
    <property type="match status" value="1"/>
</dbReference>
<dbReference type="SUPFAM" id="SSF56112">
    <property type="entry name" value="Protein kinase-like (PK-like)"/>
    <property type="match status" value="1"/>
</dbReference>
<feature type="region of interest" description="Disordered" evidence="8">
    <location>
        <begin position="292"/>
        <end position="377"/>
    </location>
</feature>
<dbReference type="InterPro" id="IPR000719">
    <property type="entry name" value="Prot_kinase_dom"/>
</dbReference>
<keyword evidence="6 7" id="KW-0067">ATP-binding</keyword>
<keyword evidence="3" id="KW-0808">Transferase</keyword>
<protein>
    <recommendedName>
        <fullName evidence="1">non-specific serine/threonine protein kinase</fullName>
        <ecNumber evidence="1">2.7.11.1</ecNumber>
    </recommendedName>
</protein>
<keyword evidence="12" id="KW-1185">Reference proteome</keyword>
<evidence type="ECO:0000256" key="6">
    <source>
        <dbReference type="ARBA" id="ARBA00022840"/>
    </source>
</evidence>
<evidence type="ECO:0000256" key="5">
    <source>
        <dbReference type="ARBA" id="ARBA00022777"/>
    </source>
</evidence>
<feature type="compositionally biased region" description="Low complexity" evidence="8">
    <location>
        <begin position="568"/>
        <end position="578"/>
    </location>
</feature>
<evidence type="ECO:0000256" key="4">
    <source>
        <dbReference type="ARBA" id="ARBA00022741"/>
    </source>
</evidence>
<feature type="compositionally biased region" description="Basic and acidic residues" evidence="8">
    <location>
        <begin position="585"/>
        <end position="595"/>
    </location>
</feature>
<comment type="caution">
    <text evidence="11">The sequence shown here is derived from an EMBL/GenBank/DDBJ whole genome shotgun (WGS) entry which is preliminary data.</text>
</comment>
<dbReference type="EMBL" id="JACGWT010000001">
    <property type="protein sequence ID" value="MBA8793304.1"/>
    <property type="molecule type" value="Genomic_DNA"/>
</dbReference>
<dbReference type="Pfam" id="PF00069">
    <property type="entry name" value="Pkinase"/>
    <property type="match status" value="1"/>
</dbReference>
<dbReference type="PROSITE" id="PS00108">
    <property type="entry name" value="PROTEIN_KINASE_ST"/>
    <property type="match status" value="1"/>
</dbReference>
<accession>A0A7W3P4V6</accession>
<dbReference type="PROSITE" id="PS00107">
    <property type="entry name" value="PROTEIN_KINASE_ATP"/>
    <property type="match status" value="1"/>
</dbReference>
<evidence type="ECO:0000256" key="2">
    <source>
        <dbReference type="ARBA" id="ARBA00022527"/>
    </source>
</evidence>
<feature type="compositionally biased region" description="Low complexity" evidence="8">
    <location>
        <begin position="604"/>
        <end position="613"/>
    </location>
</feature>
<feature type="binding site" evidence="7">
    <location>
        <position position="41"/>
    </location>
    <ligand>
        <name>ATP</name>
        <dbReference type="ChEBI" id="CHEBI:30616"/>
    </ligand>
</feature>
<keyword evidence="5 11" id="KW-0418">Kinase</keyword>
<dbReference type="GO" id="GO:0005524">
    <property type="term" value="F:ATP binding"/>
    <property type="evidence" value="ECO:0007669"/>
    <property type="project" value="UniProtKB-UniRule"/>
</dbReference>
<feature type="region of interest" description="Disordered" evidence="8">
    <location>
        <begin position="412"/>
        <end position="464"/>
    </location>
</feature>
<dbReference type="CDD" id="cd14014">
    <property type="entry name" value="STKc_PknB_like"/>
    <property type="match status" value="1"/>
</dbReference>